<organism evidence="11 12">
    <name type="scientific">Noviherbaspirillum humi</name>
    <dbReference type="NCBI Taxonomy" id="1688639"/>
    <lineage>
        <taxon>Bacteria</taxon>
        <taxon>Pseudomonadati</taxon>
        <taxon>Pseudomonadota</taxon>
        <taxon>Betaproteobacteria</taxon>
        <taxon>Burkholderiales</taxon>
        <taxon>Oxalobacteraceae</taxon>
        <taxon>Noviherbaspirillum</taxon>
    </lineage>
</organism>
<dbReference type="PANTHER" id="PTHR43065:SF46">
    <property type="entry name" value="C4-DICARBOXYLATE TRANSPORT SENSOR PROTEIN DCTB"/>
    <property type="match status" value="1"/>
</dbReference>
<evidence type="ECO:0000256" key="3">
    <source>
        <dbReference type="ARBA" id="ARBA00022679"/>
    </source>
</evidence>
<dbReference type="SUPFAM" id="SSF55874">
    <property type="entry name" value="ATPase domain of HSP90 chaperone/DNA topoisomerase II/histidine kinase"/>
    <property type="match status" value="1"/>
</dbReference>
<dbReference type="PRINTS" id="PR00344">
    <property type="entry name" value="BCTRLSENSOR"/>
</dbReference>
<dbReference type="PROSITE" id="PS50110">
    <property type="entry name" value="RESPONSE_REGULATORY"/>
    <property type="match status" value="1"/>
</dbReference>
<comment type="catalytic activity">
    <reaction evidence="1">
        <text>ATP + protein L-histidine = ADP + protein N-phospho-L-histidine.</text>
        <dbReference type="EC" id="2.7.13.3"/>
    </reaction>
</comment>
<feature type="domain" description="Histidine kinase" evidence="9">
    <location>
        <begin position="382"/>
        <end position="600"/>
    </location>
</feature>
<dbReference type="GO" id="GO:0000155">
    <property type="term" value="F:phosphorelay sensor kinase activity"/>
    <property type="evidence" value="ECO:0007669"/>
    <property type="project" value="InterPro"/>
</dbReference>
<dbReference type="InterPro" id="IPR001789">
    <property type="entry name" value="Sig_transdc_resp-reg_receiver"/>
</dbReference>
<dbReference type="InterPro" id="IPR036097">
    <property type="entry name" value="HisK_dim/P_sf"/>
</dbReference>
<dbReference type="InterPro" id="IPR005467">
    <property type="entry name" value="His_kinase_dom"/>
</dbReference>
<keyword evidence="6" id="KW-0067">ATP-binding</keyword>
<evidence type="ECO:0000256" key="8">
    <source>
        <dbReference type="PROSITE-ProRule" id="PRU00169"/>
    </source>
</evidence>
<feature type="modified residue" description="4-aspartylphosphate" evidence="8">
    <location>
        <position position="672"/>
    </location>
</feature>
<dbReference type="CDD" id="cd18774">
    <property type="entry name" value="PDC2_HK_sensor"/>
    <property type="match status" value="1"/>
</dbReference>
<dbReference type="SUPFAM" id="SSF47384">
    <property type="entry name" value="Homodimeric domain of signal transducing histidine kinase"/>
    <property type="match status" value="1"/>
</dbReference>
<dbReference type="Gene3D" id="1.10.287.130">
    <property type="match status" value="1"/>
</dbReference>
<dbReference type="InterPro" id="IPR011006">
    <property type="entry name" value="CheY-like_superfamily"/>
</dbReference>
<dbReference type="SMART" id="SM00387">
    <property type="entry name" value="HATPase_c"/>
    <property type="match status" value="1"/>
</dbReference>
<dbReference type="InterPro" id="IPR003594">
    <property type="entry name" value="HATPase_dom"/>
</dbReference>
<evidence type="ECO:0000313" key="11">
    <source>
        <dbReference type="EMBL" id="SNS50611.1"/>
    </source>
</evidence>
<dbReference type="OrthoDB" id="9177042at2"/>
<dbReference type="PROSITE" id="PS50109">
    <property type="entry name" value="HIS_KIN"/>
    <property type="match status" value="1"/>
</dbReference>
<name>A0A239F1M3_9BURK</name>
<reference evidence="11 12" key="1">
    <citation type="submission" date="2017-06" db="EMBL/GenBank/DDBJ databases">
        <authorList>
            <person name="Kim H.J."/>
            <person name="Triplett B.A."/>
        </authorList>
    </citation>
    <scope>NUCLEOTIDE SEQUENCE [LARGE SCALE GENOMIC DNA]</scope>
    <source>
        <strain evidence="11 12">U15</strain>
    </source>
</reference>
<dbReference type="InterPro" id="IPR004358">
    <property type="entry name" value="Sig_transdc_His_kin-like_C"/>
</dbReference>
<dbReference type="SMART" id="SM00448">
    <property type="entry name" value="REC"/>
    <property type="match status" value="1"/>
</dbReference>
<keyword evidence="3" id="KW-0808">Transferase</keyword>
<evidence type="ECO:0000259" key="10">
    <source>
        <dbReference type="PROSITE" id="PS50110"/>
    </source>
</evidence>
<evidence type="ECO:0000259" key="9">
    <source>
        <dbReference type="PROSITE" id="PS50109"/>
    </source>
</evidence>
<dbReference type="InterPro" id="IPR036890">
    <property type="entry name" value="HATPase_C_sf"/>
</dbReference>
<protein>
    <recommendedName>
        <fullName evidence="2">histidine kinase</fullName>
        <ecNumber evidence="2">2.7.13.3</ecNumber>
    </recommendedName>
</protein>
<evidence type="ECO:0000256" key="5">
    <source>
        <dbReference type="ARBA" id="ARBA00022777"/>
    </source>
</evidence>
<keyword evidence="12" id="KW-1185">Reference proteome</keyword>
<accession>A0A239F1M3</accession>
<evidence type="ECO:0000256" key="2">
    <source>
        <dbReference type="ARBA" id="ARBA00012438"/>
    </source>
</evidence>
<gene>
    <name evidence="11" type="ORF">SAMN06265795_103122</name>
</gene>
<dbReference type="EMBL" id="FZOT01000003">
    <property type="protein sequence ID" value="SNS50611.1"/>
    <property type="molecule type" value="Genomic_DNA"/>
</dbReference>
<keyword evidence="7" id="KW-0902">Two-component regulatory system</keyword>
<dbReference type="SUPFAM" id="SSF52172">
    <property type="entry name" value="CheY-like"/>
    <property type="match status" value="1"/>
</dbReference>
<dbReference type="Proteomes" id="UP000198284">
    <property type="component" value="Unassembled WGS sequence"/>
</dbReference>
<evidence type="ECO:0000256" key="6">
    <source>
        <dbReference type="ARBA" id="ARBA00022840"/>
    </source>
</evidence>
<sequence>MTIRTRLIALVLSVMLPAFLASALAVWFVYTEQKLAQDKGIAEAARALALLVDNEIEASETLLRGLAASPLLSQGDIPAFYEHARRVAPTPDTTIVLSSLDGRQLLNTRLPFGRTVKSVNSRLMELRRRAGNDAVVVSDLFIAQVSNRHDFVVQVPVVIDGAVRYHLGRGMSASLMQPLLKGQGLPANWVAAVIDRQGTVVARTADGERFVGQKMNGSLAEKIARHPESGTNDGYTLDGRQVKAFYYRAPESQWTVILSVPTTELRRPAVQAALLLTALMAIILTSAIILARHYASQTVGAVQRLQEHAARLGRGEAVPPAASGLMELDAVQNELVSASNRIRQNQTELKKKVAEAIESTERAQRALLQAQKLEALGRLTGGVAHDFNNVLQTLTTSLHLIRIERQPERILQRVDLCEKAIARATALVGQMRSFGRVNNVALETFDPGAAVSGMMPMAESAMPSNIRLKQEIASPIWPVTADPTQLELALLNLLMNARDAMPAGGDIVVRVKNDAHDAVRLGLPAGDYVCIEVTDCGSGMSPEVMQNALDPFFTTKPVDKGTGLGLPQAYGFAAQAGGILTLESALGAGTTVRIHLPRETRRSVPALPAARSSAGRPDVSGTLLLVEDDELVRHSMAPLLAEAGFNVMLAGDGDEAWAMIRSGAAIDAILSDIVMPGTMNGVALARHVRAHYPAIAVLLVTGYSDEASDIDDIRLLPKPYQVSTVIDILAAAIAERRAAALSA</sequence>
<evidence type="ECO:0000256" key="1">
    <source>
        <dbReference type="ARBA" id="ARBA00000085"/>
    </source>
</evidence>
<keyword evidence="8" id="KW-0597">Phosphoprotein</keyword>
<dbReference type="Gene3D" id="3.30.565.10">
    <property type="entry name" value="Histidine kinase-like ATPase, C-terminal domain"/>
    <property type="match status" value="1"/>
</dbReference>
<dbReference type="GO" id="GO:0005524">
    <property type="term" value="F:ATP binding"/>
    <property type="evidence" value="ECO:0007669"/>
    <property type="project" value="UniProtKB-KW"/>
</dbReference>
<dbReference type="Gene3D" id="3.30.450.20">
    <property type="entry name" value="PAS domain"/>
    <property type="match status" value="1"/>
</dbReference>
<dbReference type="AlphaFoldDB" id="A0A239F1M3"/>
<proteinExistence type="predicted"/>
<dbReference type="EC" id="2.7.13.3" evidence="2"/>
<keyword evidence="5 11" id="KW-0418">Kinase</keyword>
<keyword evidence="4" id="KW-0547">Nucleotide-binding</keyword>
<feature type="domain" description="Response regulatory" evidence="10">
    <location>
        <begin position="622"/>
        <end position="733"/>
    </location>
</feature>
<dbReference type="RefSeq" id="WP_089398631.1">
    <property type="nucleotide sequence ID" value="NZ_FZOT01000003.1"/>
</dbReference>
<dbReference type="Gene3D" id="3.40.50.2300">
    <property type="match status" value="1"/>
</dbReference>
<dbReference type="Pfam" id="PF00072">
    <property type="entry name" value="Response_reg"/>
    <property type="match status" value="1"/>
</dbReference>
<dbReference type="PANTHER" id="PTHR43065">
    <property type="entry name" value="SENSOR HISTIDINE KINASE"/>
    <property type="match status" value="1"/>
</dbReference>
<evidence type="ECO:0000256" key="4">
    <source>
        <dbReference type="ARBA" id="ARBA00022741"/>
    </source>
</evidence>
<dbReference type="Pfam" id="PF02518">
    <property type="entry name" value="HATPase_c"/>
    <property type="match status" value="1"/>
</dbReference>
<evidence type="ECO:0000256" key="7">
    <source>
        <dbReference type="ARBA" id="ARBA00023012"/>
    </source>
</evidence>
<evidence type="ECO:0000313" key="12">
    <source>
        <dbReference type="Proteomes" id="UP000198284"/>
    </source>
</evidence>